<reference evidence="1 2" key="1">
    <citation type="submission" date="2016-10" db="EMBL/GenBank/DDBJ databases">
        <authorList>
            <person name="de Groot N.N."/>
        </authorList>
    </citation>
    <scope>NUCLEOTIDE SEQUENCE [LARGE SCALE GENOMIC DNA]</scope>
    <source>
        <strain evidence="1 2">DSM 44778</strain>
    </source>
</reference>
<gene>
    <name evidence="1" type="ORF">SAMN05421852_10452</name>
</gene>
<evidence type="ECO:0000313" key="1">
    <source>
        <dbReference type="EMBL" id="SFJ05904.1"/>
    </source>
</evidence>
<dbReference type="STRING" id="46223.SAMN05421852_10452"/>
<organism evidence="1 2">
    <name type="scientific">Thermoflavimicrobium dichotomicum</name>
    <dbReference type="NCBI Taxonomy" id="46223"/>
    <lineage>
        <taxon>Bacteria</taxon>
        <taxon>Bacillati</taxon>
        <taxon>Bacillota</taxon>
        <taxon>Bacilli</taxon>
        <taxon>Bacillales</taxon>
        <taxon>Thermoactinomycetaceae</taxon>
        <taxon>Thermoflavimicrobium</taxon>
    </lineage>
</organism>
<name>A0A1I3N9I9_9BACL</name>
<dbReference type="AlphaFoldDB" id="A0A1I3N9I9"/>
<accession>A0A1I3N9I9</accession>
<dbReference type="EMBL" id="FORR01000004">
    <property type="protein sequence ID" value="SFJ05904.1"/>
    <property type="molecule type" value="Genomic_DNA"/>
</dbReference>
<proteinExistence type="predicted"/>
<dbReference type="OrthoDB" id="2470936at2"/>
<protein>
    <submittedName>
        <fullName evidence="1">Uncharacterized protein</fullName>
    </submittedName>
</protein>
<evidence type="ECO:0000313" key="2">
    <source>
        <dbReference type="Proteomes" id="UP000199545"/>
    </source>
</evidence>
<dbReference type="RefSeq" id="WP_139203273.1">
    <property type="nucleotide sequence ID" value="NZ_FORR01000004.1"/>
</dbReference>
<sequence length="222" mass="26120">MKLQFWQEIVMCGGKTYNILTPTFDLAGIYIGEYQRADYMLFANGSQLRKLAALFHLIGTFRQSILYLPLKKNGVTKYIANWFWDSKGNDLLLFHHSIQLNIHIWKQLRNKVSQKGSCISIEINEEQYLNLPRKEYDSFQFRENKDCLLIKRKFDTIFLIGSRKVFTYMSGCLLPLAKEGAAYFKKYGGHDHIHMDLFLCQKSGQFCIDFYDEKLWSTKYGE</sequence>
<dbReference type="Proteomes" id="UP000199545">
    <property type="component" value="Unassembled WGS sequence"/>
</dbReference>
<keyword evidence="2" id="KW-1185">Reference proteome</keyword>